<dbReference type="SUPFAM" id="SSF53756">
    <property type="entry name" value="UDP-Glycosyltransferase/glycogen phosphorylase"/>
    <property type="match status" value="1"/>
</dbReference>
<name>A0ABP9BYA1_9GAMM</name>
<gene>
    <name evidence="1" type="ORF">GCM10023307_30540</name>
</gene>
<dbReference type="EMBL" id="BAABJE010000017">
    <property type="protein sequence ID" value="GAA4801857.1"/>
    <property type="molecule type" value="Genomic_DNA"/>
</dbReference>
<accession>A0ABP9BYA1</accession>
<comment type="caution">
    <text evidence="1">The sequence shown here is derived from an EMBL/GenBank/DDBJ whole genome shotgun (WGS) entry which is preliminary data.</text>
</comment>
<proteinExistence type="predicted"/>
<reference evidence="2" key="1">
    <citation type="journal article" date="2019" name="Int. J. Syst. Evol. Microbiol.">
        <title>The Global Catalogue of Microorganisms (GCM) 10K type strain sequencing project: providing services to taxonomists for standard genome sequencing and annotation.</title>
        <authorList>
            <consortium name="The Broad Institute Genomics Platform"/>
            <consortium name="The Broad Institute Genome Sequencing Center for Infectious Disease"/>
            <person name="Wu L."/>
            <person name="Ma J."/>
        </authorList>
    </citation>
    <scope>NUCLEOTIDE SEQUENCE [LARGE SCALE GENOMIC DNA]</scope>
    <source>
        <strain evidence="2">JCM 18204</strain>
    </source>
</reference>
<protein>
    <submittedName>
        <fullName evidence="1">Glycosyltransferase family 1 protein</fullName>
    </submittedName>
</protein>
<dbReference type="RefSeq" id="WP_345304214.1">
    <property type="nucleotide sequence ID" value="NZ_BAABJE010000017.1"/>
</dbReference>
<evidence type="ECO:0000313" key="1">
    <source>
        <dbReference type="EMBL" id="GAA4801857.1"/>
    </source>
</evidence>
<dbReference type="Gene3D" id="3.40.50.11010">
    <property type="match status" value="1"/>
</dbReference>
<dbReference type="Proteomes" id="UP001499959">
    <property type="component" value="Unassembled WGS sequence"/>
</dbReference>
<dbReference type="Gene3D" id="3.40.50.2000">
    <property type="entry name" value="Glycogen Phosphorylase B"/>
    <property type="match status" value="1"/>
</dbReference>
<evidence type="ECO:0000313" key="2">
    <source>
        <dbReference type="Proteomes" id="UP001499959"/>
    </source>
</evidence>
<sequence>MTEPSSSSALQGCGIVYFGNDWYAENRTSSHHVAVRLARRAPVLYVDSPGMRAPNASGRDLRRAVRKLLAAFKRPTRVADGLWHCTVPQLPFRRLPGVDAFNRLFGRWAVRRALRLAGIRKRISWFVVPHPGVHAGRLGEDLVVYYCIDDYAAHPGVDAALIAQRDDALSRRADLLCVAPPALLDAKRALNPDNTVFSPHGVDVDLFAQAQDPATELPAMARDLPRPIVGYIGSIHAWIDVPLIEWLAQQRPQWSFLLVGHAHVPIDGLRALPNVHLAGSQPYASLPSWSKAFDAAIIPYRLNRQVANANPLKLREYLAAGKAVVSVRNPEIEKFSQWVRLVDDREGFLVALDAAVIDHAPGAAEARIAAVADQTWDARVDAVLAEVAARLPPNSSPAVRS</sequence>
<keyword evidence="2" id="KW-1185">Reference proteome</keyword>
<dbReference type="Pfam" id="PF13692">
    <property type="entry name" value="Glyco_trans_1_4"/>
    <property type="match status" value="1"/>
</dbReference>
<organism evidence="1 2">
    <name type="scientific">Lysobacter hankyongensis</name>
    <dbReference type="NCBI Taxonomy" id="1176535"/>
    <lineage>
        <taxon>Bacteria</taxon>
        <taxon>Pseudomonadati</taxon>
        <taxon>Pseudomonadota</taxon>
        <taxon>Gammaproteobacteria</taxon>
        <taxon>Lysobacterales</taxon>
        <taxon>Lysobacteraceae</taxon>
        <taxon>Lysobacter</taxon>
    </lineage>
</organism>